<dbReference type="InterPro" id="IPR023485">
    <property type="entry name" value="Ptyr_pPase"/>
</dbReference>
<keyword evidence="9" id="KW-1185">Reference proteome</keyword>
<evidence type="ECO:0000256" key="3">
    <source>
        <dbReference type="ARBA" id="ARBA00022801"/>
    </source>
</evidence>
<feature type="active site" description="Proton donor" evidence="5">
    <location>
        <position position="147"/>
    </location>
</feature>
<dbReference type="PANTHER" id="PTHR11717:SF7">
    <property type="entry name" value="LOW MOLECULAR WEIGHT PHOSPHOTYROSINE PROTEIN PHOSPHATASE"/>
    <property type="match status" value="1"/>
</dbReference>
<feature type="active site" evidence="5">
    <location>
        <position position="40"/>
    </location>
</feature>
<dbReference type="InterPro" id="IPR050438">
    <property type="entry name" value="LMW_PTPase"/>
</dbReference>
<gene>
    <name evidence="8" type="ORF">DFJ66_3792</name>
</gene>
<dbReference type="SUPFAM" id="SSF52788">
    <property type="entry name" value="Phosphotyrosine protein phosphatases I"/>
    <property type="match status" value="1"/>
</dbReference>
<reference evidence="8 9" key="1">
    <citation type="submission" date="2018-10" db="EMBL/GenBank/DDBJ databases">
        <title>Sequencing the genomes of 1000 actinobacteria strains.</title>
        <authorList>
            <person name="Klenk H.-P."/>
        </authorList>
    </citation>
    <scope>NUCLEOTIDE SEQUENCE [LARGE SCALE GENOMIC DNA]</scope>
    <source>
        <strain evidence="8 9">DSM 43911</strain>
    </source>
</reference>
<keyword evidence="3" id="KW-0378">Hydrolase</keyword>
<evidence type="ECO:0000256" key="1">
    <source>
        <dbReference type="ARBA" id="ARBA00011063"/>
    </source>
</evidence>
<accession>A0A495X947</accession>
<keyword evidence="4" id="KW-0904">Protein phosphatase</keyword>
<protein>
    <recommendedName>
        <fullName evidence="2">protein-tyrosine-phosphatase</fullName>
        <ecNumber evidence="2">3.1.3.48</ecNumber>
    </recommendedName>
</protein>
<sequence>MVVRAGRRSPEPSPGAPNLADSSAVALLHVTFICTGNICRSPVAAIIFREHLRRAGLGDHVTVTSAGTGGWHVGDPADPRAAKSLADNGYPTEHTAAQVDENHLDADLLVALDSGHARALRRMLGDGERVRLLRSFDPDADGLDVPDPYYGDKAGFDLVIAQVEAAMPGLIAWVRENM</sequence>
<dbReference type="AlphaFoldDB" id="A0A495X947"/>
<dbReference type="Gene3D" id="3.40.50.2300">
    <property type="match status" value="1"/>
</dbReference>
<dbReference type="PRINTS" id="PR00719">
    <property type="entry name" value="LMWPTPASE"/>
</dbReference>
<evidence type="ECO:0000259" key="7">
    <source>
        <dbReference type="SMART" id="SM00226"/>
    </source>
</evidence>
<evidence type="ECO:0000256" key="2">
    <source>
        <dbReference type="ARBA" id="ARBA00013064"/>
    </source>
</evidence>
<evidence type="ECO:0000256" key="4">
    <source>
        <dbReference type="ARBA" id="ARBA00022912"/>
    </source>
</evidence>
<comment type="similarity">
    <text evidence="1">Belongs to the low molecular weight phosphotyrosine protein phosphatase family.</text>
</comment>
<dbReference type="CDD" id="cd16343">
    <property type="entry name" value="LMWPTP"/>
    <property type="match status" value="1"/>
</dbReference>
<organism evidence="8 9">
    <name type="scientific">Saccharothrix variisporea</name>
    <dbReference type="NCBI Taxonomy" id="543527"/>
    <lineage>
        <taxon>Bacteria</taxon>
        <taxon>Bacillati</taxon>
        <taxon>Actinomycetota</taxon>
        <taxon>Actinomycetes</taxon>
        <taxon>Pseudonocardiales</taxon>
        <taxon>Pseudonocardiaceae</taxon>
        <taxon>Saccharothrix</taxon>
    </lineage>
</organism>
<dbReference type="InterPro" id="IPR017867">
    <property type="entry name" value="Tyr_phospatase_low_mol_wt"/>
</dbReference>
<name>A0A495X947_9PSEU</name>
<dbReference type="EMBL" id="RBXR01000001">
    <property type="protein sequence ID" value="RKT70522.1"/>
    <property type="molecule type" value="Genomic_DNA"/>
</dbReference>
<dbReference type="GO" id="GO:0004725">
    <property type="term" value="F:protein tyrosine phosphatase activity"/>
    <property type="evidence" value="ECO:0007669"/>
    <property type="project" value="UniProtKB-EC"/>
</dbReference>
<feature type="region of interest" description="Disordered" evidence="6">
    <location>
        <begin position="1"/>
        <end position="20"/>
    </location>
</feature>
<evidence type="ECO:0000313" key="8">
    <source>
        <dbReference type="EMBL" id="RKT70522.1"/>
    </source>
</evidence>
<feature type="domain" description="Phosphotyrosine protein phosphatase I" evidence="7">
    <location>
        <begin position="28"/>
        <end position="173"/>
    </location>
</feature>
<dbReference type="SMART" id="SM00226">
    <property type="entry name" value="LMWPc"/>
    <property type="match status" value="1"/>
</dbReference>
<dbReference type="EC" id="3.1.3.48" evidence="2"/>
<dbReference type="Pfam" id="PF01451">
    <property type="entry name" value="LMWPc"/>
    <property type="match status" value="1"/>
</dbReference>
<dbReference type="PANTHER" id="PTHR11717">
    <property type="entry name" value="LOW MOLECULAR WEIGHT PROTEIN TYROSINE PHOSPHATASE"/>
    <property type="match status" value="1"/>
</dbReference>
<proteinExistence type="inferred from homology"/>
<feature type="active site" description="Nucleophile" evidence="5">
    <location>
        <position position="34"/>
    </location>
</feature>
<dbReference type="Proteomes" id="UP000272729">
    <property type="component" value="Unassembled WGS sequence"/>
</dbReference>
<evidence type="ECO:0000313" key="9">
    <source>
        <dbReference type="Proteomes" id="UP000272729"/>
    </source>
</evidence>
<evidence type="ECO:0000256" key="6">
    <source>
        <dbReference type="SAM" id="MobiDB-lite"/>
    </source>
</evidence>
<evidence type="ECO:0000256" key="5">
    <source>
        <dbReference type="PIRSR" id="PIRSR617867-1"/>
    </source>
</evidence>
<dbReference type="InterPro" id="IPR036196">
    <property type="entry name" value="Ptyr_pPase_sf"/>
</dbReference>
<comment type="caution">
    <text evidence="8">The sequence shown here is derived from an EMBL/GenBank/DDBJ whole genome shotgun (WGS) entry which is preliminary data.</text>
</comment>